<dbReference type="AlphaFoldDB" id="A0A2A5C8A8"/>
<comment type="subcellular location">
    <subcellularLocation>
        <location evidence="3">Cytoplasm</location>
    </subcellularLocation>
</comment>
<comment type="caution">
    <text evidence="6">The sequence shown here is derived from an EMBL/GenBank/DDBJ whole genome shotgun (WGS) entry which is preliminary data.</text>
</comment>
<dbReference type="PANTHER" id="PTHR45782:SF4">
    <property type="entry name" value="MITOCHONDRIAL RIBOSOME-ASSOCIATED GTPASE 1"/>
    <property type="match status" value="1"/>
</dbReference>
<dbReference type="EMBL" id="NVWI01000013">
    <property type="protein sequence ID" value="PCJ39616.1"/>
    <property type="molecule type" value="Genomic_DNA"/>
</dbReference>
<feature type="domain" description="CP-type G" evidence="5">
    <location>
        <begin position="16"/>
        <end position="171"/>
    </location>
</feature>
<evidence type="ECO:0000256" key="2">
    <source>
        <dbReference type="ARBA" id="ARBA00023134"/>
    </source>
</evidence>
<dbReference type="GO" id="GO:0005737">
    <property type="term" value="C:cytoplasm"/>
    <property type="evidence" value="ECO:0007669"/>
    <property type="project" value="UniProtKB-SubCell"/>
</dbReference>
<dbReference type="InterPro" id="IPR030378">
    <property type="entry name" value="G_CP_dom"/>
</dbReference>
<dbReference type="InterPro" id="IPR027417">
    <property type="entry name" value="P-loop_NTPase"/>
</dbReference>
<dbReference type="Proteomes" id="UP000228987">
    <property type="component" value="Unassembled WGS sequence"/>
</dbReference>
<protein>
    <recommendedName>
        <fullName evidence="3">Ribosome biogenesis GTPase A</fullName>
    </recommendedName>
</protein>
<dbReference type="PRINTS" id="PR00326">
    <property type="entry name" value="GTP1OBG"/>
</dbReference>
<proteinExistence type="inferred from homology"/>
<dbReference type="PROSITE" id="PS51721">
    <property type="entry name" value="G_CP"/>
    <property type="match status" value="1"/>
</dbReference>
<dbReference type="Gene3D" id="1.10.1580.10">
    <property type="match status" value="1"/>
</dbReference>
<comment type="function">
    <text evidence="3">Required for a late step of 50S ribosomal subunit assembly. Has GTPase activity.</text>
</comment>
<dbReference type="InterPro" id="IPR019991">
    <property type="entry name" value="GTP-bd_ribosome_bgen"/>
</dbReference>
<organism evidence="6 7">
    <name type="scientific">SAR86 cluster bacterium</name>
    <dbReference type="NCBI Taxonomy" id="2030880"/>
    <lineage>
        <taxon>Bacteria</taxon>
        <taxon>Pseudomonadati</taxon>
        <taxon>Pseudomonadota</taxon>
        <taxon>Gammaproteobacteria</taxon>
        <taxon>SAR86 cluster</taxon>
    </lineage>
</organism>
<dbReference type="InterPro" id="IPR006073">
    <property type="entry name" value="GTP-bd"/>
</dbReference>
<evidence type="ECO:0000313" key="6">
    <source>
        <dbReference type="EMBL" id="PCJ39616.1"/>
    </source>
</evidence>
<gene>
    <name evidence="6" type="ORF">COA71_13290</name>
</gene>
<dbReference type="NCBIfam" id="TIGR03596">
    <property type="entry name" value="GTPase_YlqF"/>
    <property type="match status" value="1"/>
</dbReference>
<feature type="binding site" evidence="4">
    <location>
        <begin position="60"/>
        <end position="63"/>
    </location>
    <ligand>
        <name>GTP</name>
        <dbReference type="ChEBI" id="CHEBI:37565"/>
    </ligand>
</feature>
<dbReference type="PANTHER" id="PTHR45782">
    <property type="entry name" value="MITOCHONDRIAL RIBOSOME-ASSOCIATED GTPASE 1"/>
    <property type="match status" value="1"/>
</dbReference>
<comment type="similarity">
    <text evidence="3">Belongs to the TRAFAC class YlqF/YawG GTPase family. MTG1 subfamily.</text>
</comment>
<dbReference type="InterPro" id="IPR016478">
    <property type="entry name" value="GTPase_MTG1"/>
</dbReference>
<dbReference type="CDD" id="cd01856">
    <property type="entry name" value="YlqF"/>
    <property type="match status" value="1"/>
</dbReference>
<dbReference type="GO" id="GO:0003924">
    <property type="term" value="F:GTPase activity"/>
    <property type="evidence" value="ECO:0007669"/>
    <property type="project" value="TreeGrafter"/>
</dbReference>
<feature type="binding site" evidence="4">
    <location>
        <position position="167"/>
    </location>
    <ligand>
        <name>GTP</name>
        <dbReference type="ChEBI" id="CHEBI:37565"/>
    </ligand>
</feature>
<name>A0A2A5C8A8_9GAMM</name>
<evidence type="ECO:0000259" key="5">
    <source>
        <dbReference type="PROSITE" id="PS51721"/>
    </source>
</evidence>
<keyword evidence="1 3" id="KW-0547">Nucleotide-binding</keyword>
<feature type="binding site" evidence="4">
    <location>
        <begin position="123"/>
        <end position="128"/>
    </location>
    <ligand>
        <name>GTP</name>
        <dbReference type="ChEBI" id="CHEBI:37565"/>
    </ligand>
</feature>
<evidence type="ECO:0000313" key="7">
    <source>
        <dbReference type="Proteomes" id="UP000228987"/>
    </source>
</evidence>
<dbReference type="PIRSF" id="PIRSF006230">
    <property type="entry name" value="MG442"/>
    <property type="match status" value="1"/>
</dbReference>
<dbReference type="Gene3D" id="3.40.50.300">
    <property type="entry name" value="P-loop containing nucleotide triphosphate hydrolases"/>
    <property type="match status" value="1"/>
</dbReference>
<evidence type="ECO:0000256" key="1">
    <source>
        <dbReference type="ARBA" id="ARBA00022741"/>
    </source>
</evidence>
<dbReference type="SUPFAM" id="SSF52540">
    <property type="entry name" value="P-loop containing nucleoside triphosphate hydrolases"/>
    <property type="match status" value="1"/>
</dbReference>
<accession>A0A2A5C8A8</accession>
<dbReference type="GO" id="GO:0006412">
    <property type="term" value="P:translation"/>
    <property type="evidence" value="ECO:0007669"/>
    <property type="project" value="TreeGrafter"/>
</dbReference>
<keyword evidence="2 3" id="KW-0342">GTP-binding</keyword>
<dbReference type="FunFam" id="1.10.1580.10:FF:000003">
    <property type="entry name" value="Ribosome biogenesis GTPase A"/>
    <property type="match status" value="1"/>
</dbReference>
<keyword evidence="3" id="KW-0963">Cytoplasm</keyword>
<evidence type="ECO:0000256" key="4">
    <source>
        <dbReference type="PIRSR" id="PIRSR006230-1"/>
    </source>
</evidence>
<sequence length="278" mass="31137">MHMTIGWYPGHMNKARKDIMKLLLQVDLVIELVDARLPYSSENPLLNSLIGETPRLKILNKTDLADPATTKLWLEFYKQKNITPYALDKTQPETIKKLLKTARKISGKKSNQVLRIMIVGIPNVGKSTFLNILLDRKVAKVGNEPAVTKGTSEIILDDSIKLIDTPGVLWPKIEDQNSAYRLAITGAIKNTAIEFEDIALFALGFLREEYPENLKNRYQLPEINMDAGLLLEAIGRKRGCLRKGGVDYHKASEALLHDIRNGALGRISLEKPESIPAC</sequence>
<dbReference type="GO" id="GO:0005525">
    <property type="term" value="F:GTP binding"/>
    <property type="evidence" value="ECO:0007669"/>
    <property type="project" value="UniProtKB-KW"/>
</dbReference>
<reference evidence="7" key="1">
    <citation type="submission" date="2017-08" db="EMBL/GenBank/DDBJ databases">
        <title>A dynamic microbial community with high functional redundancy inhabits the cold, oxic subseafloor aquifer.</title>
        <authorList>
            <person name="Tully B.J."/>
            <person name="Wheat C.G."/>
            <person name="Glazer B.T."/>
            <person name="Huber J.A."/>
        </authorList>
    </citation>
    <scope>NUCLEOTIDE SEQUENCE [LARGE SCALE GENOMIC DNA]</scope>
</reference>
<dbReference type="Pfam" id="PF01926">
    <property type="entry name" value="MMR_HSR1"/>
    <property type="match status" value="1"/>
</dbReference>
<evidence type="ECO:0000256" key="3">
    <source>
        <dbReference type="PIRNR" id="PIRNR006230"/>
    </source>
</evidence>
<dbReference type="InterPro" id="IPR023179">
    <property type="entry name" value="GTP-bd_ortho_bundle_sf"/>
</dbReference>